<dbReference type="VEuPathDB" id="FungiDB:H257_19339"/>
<organism evidence="2 3">
    <name type="scientific">Aphanomyces astaci</name>
    <name type="common">Crayfish plague agent</name>
    <dbReference type="NCBI Taxonomy" id="112090"/>
    <lineage>
        <taxon>Eukaryota</taxon>
        <taxon>Sar</taxon>
        <taxon>Stramenopiles</taxon>
        <taxon>Oomycota</taxon>
        <taxon>Saprolegniomycetes</taxon>
        <taxon>Saprolegniales</taxon>
        <taxon>Verrucalvaceae</taxon>
        <taxon>Aphanomyces</taxon>
    </lineage>
</organism>
<comment type="caution">
    <text evidence="2">The sequence shown here is derived from an EMBL/GenBank/DDBJ whole genome shotgun (WGS) entry which is preliminary data.</text>
</comment>
<feature type="compositionally biased region" description="Polar residues" evidence="1">
    <location>
        <begin position="339"/>
        <end position="357"/>
    </location>
</feature>
<feature type="region of interest" description="Disordered" evidence="1">
    <location>
        <begin position="312"/>
        <end position="411"/>
    </location>
</feature>
<dbReference type="SUPFAM" id="SSF48452">
    <property type="entry name" value="TPR-like"/>
    <property type="match status" value="1"/>
</dbReference>
<reference evidence="2" key="1">
    <citation type="submission" date="2018-07" db="EMBL/GenBank/DDBJ databases">
        <title>Annotation of Aphanomyces astaci genome assembly.</title>
        <authorList>
            <person name="Studholme D.J."/>
        </authorList>
    </citation>
    <scope>NUCLEOTIDE SEQUENCE [LARGE SCALE GENOMIC DNA]</scope>
    <source>
        <strain evidence="2">Pc</strain>
    </source>
</reference>
<dbReference type="PANTHER" id="PTHR21581">
    <property type="entry name" value="D-ALANYL-D-ALANINE CARBOXYPEPTIDASE"/>
    <property type="match status" value="1"/>
</dbReference>
<name>A0A3R7Y3T7_APHAT</name>
<dbReference type="PANTHER" id="PTHR21581:SF6">
    <property type="entry name" value="TRAFFICKING PROTEIN PARTICLE COMPLEX SUBUNIT 12"/>
    <property type="match status" value="1"/>
</dbReference>
<evidence type="ECO:0000256" key="1">
    <source>
        <dbReference type="SAM" id="MobiDB-lite"/>
    </source>
</evidence>
<dbReference type="Proteomes" id="UP000284702">
    <property type="component" value="Unassembled WGS sequence"/>
</dbReference>
<feature type="region of interest" description="Disordered" evidence="1">
    <location>
        <begin position="194"/>
        <end position="215"/>
    </location>
</feature>
<dbReference type="VEuPathDB" id="FungiDB:H257_01303"/>
<feature type="region of interest" description="Disordered" evidence="1">
    <location>
        <begin position="79"/>
        <end position="162"/>
    </location>
</feature>
<feature type="compositionally biased region" description="Acidic residues" evidence="1">
    <location>
        <begin position="107"/>
        <end position="120"/>
    </location>
</feature>
<accession>A0A3R7Y3T7</accession>
<proteinExistence type="predicted"/>
<dbReference type="EMBL" id="MZMZ02003875">
    <property type="protein sequence ID" value="RQM20466.1"/>
    <property type="molecule type" value="Genomic_DNA"/>
</dbReference>
<dbReference type="AlphaFoldDB" id="A0A3R7Y3T7"/>
<dbReference type="InterPro" id="IPR011990">
    <property type="entry name" value="TPR-like_helical_dom_sf"/>
</dbReference>
<feature type="compositionally biased region" description="Basic residues" evidence="1">
    <location>
        <begin position="139"/>
        <end position="151"/>
    </location>
</feature>
<protein>
    <submittedName>
        <fullName evidence="2">Uncharacterized protein</fullName>
    </submittedName>
</protein>
<feature type="compositionally biased region" description="Polar residues" evidence="1">
    <location>
        <begin position="372"/>
        <end position="382"/>
    </location>
</feature>
<evidence type="ECO:0000313" key="2">
    <source>
        <dbReference type="EMBL" id="RQM20466.1"/>
    </source>
</evidence>
<sequence>MEKAKREATTKSERLAMLAFLCIPENFALLTGQANKGKTMKGGQKLTQAHGLQRLAEYVNEVAHANDMSKQCDESFLSDAIGSDDDLDDHDYSKDQRDSTTSGNPNDDPDVDEYWAENDAADPGRQADALLDNEVATRHTGKGKGKSKVVPRKFPMPEKRLPPRKDFSYMYMAAQNETTQLNVRTPFRPQASSQLNTPLGQKPLKDPSVGAVPEATDMSSFPPPPAQFHTHELDTAPLDSLAHQFQTTNLNSTSSFGPAALSIQQDDPFQRVPTAYSSSFPISSTTFQAPPPPSAKPLDLFSSNFNSGDSVGASDAFATNDPHGFARVPPLPPARRDSFNSPFETAPTNDSFRQIQYQPPATPPPPAAPFLNYNSSPNTKIAFNQPPPSASPKPFAVRPPLSPPQPPAQDITTAIRTTDDLFYEFMSHVSPDKLPTPSATDLPPTLDTLVGLYRQQQWQQLETKAWSMLTSPDPQFNLHVHTWAMVAQMKLGKVDDLEQQVIVLGDLDQYQYENYPETMASQLLVDLDQNTFQLSPEDATSWHNIVTVNLIHSFLDRKKFDVALRLATSLYERTANATHRVILASRLGRIYLQVGDLRRAEGLFADAAALSAEISDPHHGNIAANNMSICALYSCQVQTAVTVLETVLQSDPRRHLHSAVVFNLSTLYDLVCDNVNSTNRKNMIKRVAEAYNVEHIDNACFRI</sequence>
<keyword evidence="3" id="KW-1185">Reference proteome</keyword>
<dbReference type="Gene3D" id="1.25.40.10">
    <property type="entry name" value="Tetratricopeptide repeat domain"/>
    <property type="match status" value="1"/>
</dbReference>
<gene>
    <name evidence="2" type="ORF">B5M09_001679</name>
</gene>
<evidence type="ECO:0000313" key="3">
    <source>
        <dbReference type="Proteomes" id="UP000284702"/>
    </source>
</evidence>